<dbReference type="EMBL" id="LAZR01059055">
    <property type="protein sequence ID" value="KKK68603.1"/>
    <property type="molecule type" value="Genomic_DNA"/>
</dbReference>
<reference evidence="1" key="1">
    <citation type="journal article" date="2015" name="Nature">
        <title>Complex archaea that bridge the gap between prokaryotes and eukaryotes.</title>
        <authorList>
            <person name="Spang A."/>
            <person name="Saw J.H."/>
            <person name="Jorgensen S.L."/>
            <person name="Zaremba-Niedzwiedzka K."/>
            <person name="Martijn J."/>
            <person name="Lind A.E."/>
            <person name="van Eijk R."/>
            <person name="Schleper C."/>
            <person name="Guy L."/>
            <person name="Ettema T.J."/>
        </authorList>
    </citation>
    <scope>NUCLEOTIDE SEQUENCE</scope>
</reference>
<comment type="caution">
    <text evidence="1">The sequence shown here is derived from an EMBL/GenBank/DDBJ whole genome shotgun (WGS) entry which is preliminary data.</text>
</comment>
<dbReference type="AlphaFoldDB" id="A0A0F8XI70"/>
<organism evidence="1">
    <name type="scientific">marine sediment metagenome</name>
    <dbReference type="NCBI Taxonomy" id="412755"/>
    <lineage>
        <taxon>unclassified sequences</taxon>
        <taxon>metagenomes</taxon>
        <taxon>ecological metagenomes</taxon>
    </lineage>
</organism>
<proteinExistence type="predicted"/>
<sequence length="95" mass="10099">MTAASLYSPGASTTAIIKTIIVCNQTAAAAYRIFVDDDGTTYDETTALFYDIAIGANSTDQIDTYYAMNDANGNLAVRTDTNSAITFTCFGVEIT</sequence>
<protein>
    <submittedName>
        <fullName evidence="1">Uncharacterized protein</fullName>
    </submittedName>
</protein>
<accession>A0A0F8XI70</accession>
<evidence type="ECO:0000313" key="1">
    <source>
        <dbReference type="EMBL" id="KKK68603.1"/>
    </source>
</evidence>
<gene>
    <name evidence="1" type="ORF">LCGC14_2942410</name>
</gene>
<name>A0A0F8XI70_9ZZZZ</name>